<keyword evidence="6" id="KW-0735">Signal-anchor</keyword>
<evidence type="ECO:0000256" key="1">
    <source>
        <dbReference type="ARBA" id="ARBA00001936"/>
    </source>
</evidence>
<dbReference type="SUPFAM" id="SSF50370">
    <property type="entry name" value="Ricin B-like lectins"/>
    <property type="match status" value="1"/>
</dbReference>
<feature type="transmembrane region" description="Helical" evidence="13">
    <location>
        <begin position="16"/>
        <end position="36"/>
    </location>
</feature>
<name>A0A2H8TX09_9HEMI</name>
<dbReference type="GO" id="GO:0008593">
    <property type="term" value="P:regulation of Notch signaling pathway"/>
    <property type="evidence" value="ECO:0007669"/>
    <property type="project" value="TreeGrafter"/>
</dbReference>
<comment type="cofactor">
    <cofactor evidence="1 13">
        <name>Mn(2+)</name>
        <dbReference type="ChEBI" id="CHEBI:29035"/>
    </cofactor>
</comment>
<evidence type="ECO:0000256" key="8">
    <source>
        <dbReference type="ARBA" id="ARBA00023034"/>
    </source>
</evidence>
<protein>
    <recommendedName>
        <fullName evidence="13">Polypeptide N-acetylgalactosaminyltransferase</fullName>
        <ecNumber evidence="13">2.4.1.-</ecNumber>
    </recommendedName>
    <alternativeName>
        <fullName evidence="13">Protein-UDP acetylgalactosaminyltransferase</fullName>
    </alternativeName>
</protein>
<evidence type="ECO:0000313" key="15">
    <source>
        <dbReference type="EMBL" id="MBW18787.1"/>
    </source>
</evidence>
<dbReference type="Pfam" id="PF00535">
    <property type="entry name" value="Glycos_transf_2"/>
    <property type="match status" value="1"/>
</dbReference>
<dbReference type="FunFam" id="3.90.550.10:FF:000053">
    <property type="entry name" value="Polypeptide N-acetylgalactosaminyltransferase"/>
    <property type="match status" value="1"/>
</dbReference>
<dbReference type="InterPro" id="IPR001173">
    <property type="entry name" value="Glyco_trans_2-like"/>
</dbReference>
<evidence type="ECO:0000256" key="5">
    <source>
        <dbReference type="ARBA" id="ARBA00022734"/>
    </source>
</evidence>
<keyword evidence="10 13" id="KW-1015">Disulfide bond</keyword>
<evidence type="ECO:0000256" key="11">
    <source>
        <dbReference type="ARBA" id="ARBA00023180"/>
    </source>
</evidence>
<dbReference type="GO" id="GO:0006493">
    <property type="term" value="P:protein O-linked glycosylation"/>
    <property type="evidence" value="ECO:0007669"/>
    <property type="project" value="TreeGrafter"/>
</dbReference>
<keyword evidence="9 13" id="KW-0472">Membrane</keyword>
<dbReference type="UniPathway" id="UPA00378"/>
<dbReference type="CDD" id="cd02510">
    <property type="entry name" value="pp-GalNAc-T"/>
    <property type="match status" value="1"/>
</dbReference>
<keyword evidence="5 13" id="KW-0430">Lectin</keyword>
<proteinExistence type="inferred from homology"/>
<dbReference type="PROSITE" id="PS50231">
    <property type="entry name" value="RICIN_B_LECTIN"/>
    <property type="match status" value="1"/>
</dbReference>
<keyword evidence="13" id="KW-0328">Glycosyltransferase</keyword>
<comment type="pathway">
    <text evidence="13">Protein modification; protein glycosylation.</text>
</comment>
<organism evidence="15">
    <name type="scientific">Melanaphis sacchari</name>
    <dbReference type="NCBI Taxonomy" id="742174"/>
    <lineage>
        <taxon>Eukaryota</taxon>
        <taxon>Metazoa</taxon>
        <taxon>Ecdysozoa</taxon>
        <taxon>Arthropoda</taxon>
        <taxon>Hexapoda</taxon>
        <taxon>Insecta</taxon>
        <taxon>Pterygota</taxon>
        <taxon>Neoptera</taxon>
        <taxon>Paraneoptera</taxon>
        <taxon>Hemiptera</taxon>
        <taxon>Sternorrhyncha</taxon>
        <taxon>Aphidomorpha</taxon>
        <taxon>Aphidoidea</taxon>
        <taxon>Aphididae</taxon>
        <taxon>Aphidini</taxon>
        <taxon>Melanaphis</taxon>
    </lineage>
</organism>
<reference evidence="15" key="1">
    <citation type="submission" date="2017-10" db="EMBL/GenBank/DDBJ databases">
        <title>Transcriptome Assembly of Sugarcane Aphid Adults.</title>
        <authorList>
            <person name="Scully E.D."/>
            <person name="Palmer N.A."/>
            <person name="Geib S.M."/>
            <person name="Sarath G."/>
            <person name="Sattler S.E."/>
        </authorList>
    </citation>
    <scope>NUCLEOTIDE SEQUENCE</scope>
    <source>
        <tissue evidence="15">Whole body</tissue>
    </source>
</reference>
<comment type="subcellular location">
    <subcellularLocation>
        <location evidence="2 13">Golgi apparatus membrane</location>
        <topology evidence="2 13">Single-pass type II membrane protein</topology>
    </subcellularLocation>
</comment>
<dbReference type="OrthoDB" id="9982049at2759"/>
<dbReference type="PANTHER" id="PTHR11675">
    <property type="entry name" value="N-ACETYLGALACTOSAMINYLTRANSFERASE"/>
    <property type="match status" value="1"/>
</dbReference>
<evidence type="ECO:0000256" key="7">
    <source>
        <dbReference type="ARBA" id="ARBA00022989"/>
    </source>
</evidence>
<comment type="similarity">
    <text evidence="3 13">Belongs to the glycosyltransferase 2 family. GalNAc-T subfamily.</text>
</comment>
<evidence type="ECO:0000256" key="2">
    <source>
        <dbReference type="ARBA" id="ARBA00004323"/>
    </source>
</evidence>
<gene>
    <name evidence="15" type="primary">Pgant35A_0</name>
</gene>
<accession>A0A2H8TX09</accession>
<dbReference type="SUPFAM" id="SSF53448">
    <property type="entry name" value="Nucleotide-diphospho-sugar transferases"/>
    <property type="match status" value="1"/>
</dbReference>
<keyword evidence="7 13" id="KW-1133">Transmembrane helix</keyword>
<keyword evidence="8 13" id="KW-0333">Golgi apparatus</keyword>
<dbReference type="Gene3D" id="3.90.550.10">
    <property type="entry name" value="Spore Coat Polysaccharide Biosynthesis Protein SpsA, Chain A"/>
    <property type="match status" value="1"/>
</dbReference>
<sequence>MNYFPKNLLEMNGYKFFLFGCLFTSLTWSLSLYMYWKLNTRPDNYSNVKLFRKENTYEYVKSQKSKYFKNHIDRKNDLNDLGIIKTDDDLAIRDKGYKDHGFNALVSLRLGNYRETLPDTRHKLCSTIKYDQNLPVASIIICFYNEHPQALFRTIQSVIRRTPKKFLHEVILINDFSDSENLHKIVDQYIHDELLQGIVHLKKTDKREGLIRARLFGANLATGQVLIFLDSHVEVNIDWIEPLLTRVRDNRTQIIAPIIDIIQPDTFDYKSSPLVRGGFNWGLNFKWDSLPKGTLVTEKDFIKPIKTPTIAGGLFAVDREYFNEIGQYDSGMNIWGGENLELSFRAWMCGGSLYIEPCSRVGHVFRQHRPYSAPNHEDTMARNSLRLANVWMDNYKKFFISKRMDLLRLDYGDVSERKALRTKLGCNSFEWYLENVYPEMLLPTDEADRLNKKLENVEKPVFQPWNKRIRNYTAKFLINLSNTNLCIHPAKGHQTKNSRLVLRSCIRNKEQIWYETDKEELVLSKLLCLDSASGSPVIGKCSETGSSQRWKHTDDKGTAFYNLAAGTCLSVNEKRINAEVVMNICNNDNSYNKWNLVIV</sequence>
<dbReference type="EC" id="2.4.1.-" evidence="13"/>
<evidence type="ECO:0000256" key="13">
    <source>
        <dbReference type="RuleBase" id="RU361242"/>
    </source>
</evidence>
<evidence type="ECO:0000256" key="12">
    <source>
        <dbReference type="ARBA" id="ARBA00023211"/>
    </source>
</evidence>
<dbReference type="InterPro" id="IPR045885">
    <property type="entry name" value="GalNAc-T"/>
</dbReference>
<evidence type="ECO:0000256" key="6">
    <source>
        <dbReference type="ARBA" id="ARBA00022968"/>
    </source>
</evidence>
<evidence type="ECO:0000256" key="9">
    <source>
        <dbReference type="ARBA" id="ARBA00023136"/>
    </source>
</evidence>
<evidence type="ECO:0000256" key="4">
    <source>
        <dbReference type="ARBA" id="ARBA00022692"/>
    </source>
</evidence>
<dbReference type="SMART" id="SM00458">
    <property type="entry name" value="RICIN"/>
    <property type="match status" value="1"/>
</dbReference>
<evidence type="ECO:0000256" key="10">
    <source>
        <dbReference type="ARBA" id="ARBA00023157"/>
    </source>
</evidence>
<dbReference type="InterPro" id="IPR035992">
    <property type="entry name" value="Ricin_B-like_lectins"/>
</dbReference>
<evidence type="ECO:0000256" key="3">
    <source>
        <dbReference type="ARBA" id="ARBA00005680"/>
    </source>
</evidence>
<dbReference type="InterPro" id="IPR029044">
    <property type="entry name" value="Nucleotide-diphossugar_trans"/>
</dbReference>
<dbReference type="GO" id="GO:0004653">
    <property type="term" value="F:polypeptide N-acetylgalactosaminyltransferase activity"/>
    <property type="evidence" value="ECO:0007669"/>
    <property type="project" value="TreeGrafter"/>
</dbReference>
<keyword evidence="12 13" id="KW-0464">Manganese</keyword>
<feature type="domain" description="Ricin B lectin" evidence="14">
    <location>
        <begin position="473"/>
        <end position="597"/>
    </location>
</feature>
<keyword evidence="11" id="KW-0325">Glycoprotein</keyword>
<dbReference type="Pfam" id="PF00652">
    <property type="entry name" value="Ricin_B_lectin"/>
    <property type="match status" value="1"/>
</dbReference>
<dbReference type="Gene3D" id="2.80.10.50">
    <property type="match status" value="1"/>
</dbReference>
<dbReference type="GO" id="GO:0005112">
    <property type="term" value="F:Notch binding"/>
    <property type="evidence" value="ECO:0007669"/>
    <property type="project" value="TreeGrafter"/>
</dbReference>
<keyword evidence="13 15" id="KW-0808">Transferase</keyword>
<dbReference type="GO" id="GO:0030246">
    <property type="term" value="F:carbohydrate binding"/>
    <property type="evidence" value="ECO:0007669"/>
    <property type="project" value="UniProtKB-KW"/>
</dbReference>
<dbReference type="AlphaFoldDB" id="A0A2H8TX09"/>
<evidence type="ECO:0000259" key="14">
    <source>
        <dbReference type="SMART" id="SM00458"/>
    </source>
</evidence>
<dbReference type="GO" id="GO:0000139">
    <property type="term" value="C:Golgi membrane"/>
    <property type="evidence" value="ECO:0007669"/>
    <property type="project" value="UniProtKB-SubCell"/>
</dbReference>
<dbReference type="EMBL" id="GFXV01006982">
    <property type="protein sequence ID" value="MBW18787.1"/>
    <property type="molecule type" value="Transcribed_RNA"/>
</dbReference>
<dbReference type="PANTHER" id="PTHR11675:SF63">
    <property type="entry name" value="POLYPEPTIDE N-ACETYLGALACTOSAMINYLTRANSFERASE"/>
    <property type="match status" value="1"/>
</dbReference>
<dbReference type="InterPro" id="IPR000772">
    <property type="entry name" value="Ricin_B_lectin"/>
</dbReference>
<keyword evidence="4 13" id="KW-0812">Transmembrane</keyword>